<feature type="transmembrane region" description="Helical" evidence="9">
    <location>
        <begin position="368"/>
        <end position="389"/>
    </location>
</feature>
<protein>
    <recommendedName>
        <fullName evidence="1">non-specific serine/threonine protein kinase</fullName>
        <ecNumber evidence="1">2.7.11.1</ecNumber>
    </recommendedName>
</protein>
<evidence type="ECO:0000256" key="7">
    <source>
        <dbReference type="PROSITE-ProRule" id="PRU10141"/>
    </source>
</evidence>
<dbReference type="InterPro" id="IPR008271">
    <property type="entry name" value="Ser/Thr_kinase_AS"/>
</dbReference>
<dbReference type="EMBL" id="CADCWI010000010">
    <property type="protein sequence ID" value="CAA9541369.1"/>
    <property type="molecule type" value="Genomic_DNA"/>
</dbReference>
<dbReference type="Pfam" id="PF00069">
    <property type="entry name" value="Pkinase"/>
    <property type="match status" value="1"/>
</dbReference>
<dbReference type="GO" id="GO:0005524">
    <property type="term" value="F:ATP binding"/>
    <property type="evidence" value="ECO:0007669"/>
    <property type="project" value="UniProtKB-UniRule"/>
</dbReference>
<keyword evidence="9" id="KW-1133">Transmembrane helix</keyword>
<dbReference type="InterPro" id="IPR017441">
    <property type="entry name" value="Protein_kinase_ATP_BS"/>
</dbReference>
<dbReference type="PANTHER" id="PTHR43289">
    <property type="entry name" value="MITOGEN-ACTIVATED PROTEIN KINASE KINASE KINASE 20-RELATED"/>
    <property type="match status" value="1"/>
</dbReference>
<evidence type="ECO:0000256" key="6">
    <source>
        <dbReference type="ARBA" id="ARBA00022840"/>
    </source>
</evidence>
<gene>
    <name evidence="11" type="ORF">AVDCRST_MAG43-178</name>
</gene>
<feature type="compositionally biased region" description="Low complexity" evidence="8">
    <location>
        <begin position="464"/>
        <end position="494"/>
    </location>
</feature>
<keyword evidence="4 7" id="KW-0547">Nucleotide-binding</keyword>
<evidence type="ECO:0000256" key="5">
    <source>
        <dbReference type="ARBA" id="ARBA00022777"/>
    </source>
</evidence>
<feature type="compositionally biased region" description="Acidic residues" evidence="8">
    <location>
        <begin position="699"/>
        <end position="708"/>
    </location>
</feature>
<keyword evidence="6 7" id="KW-0067">ATP-binding</keyword>
<feature type="binding site" evidence="7">
    <location>
        <position position="64"/>
    </location>
    <ligand>
        <name>ATP</name>
        <dbReference type="ChEBI" id="CHEBI:30616"/>
    </ligand>
</feature>
<feature type="region of interest" description="Disordered" evidence="8">
    <location>
        <begin position="444"/>
        <end position="494"/>
    </location>
</feature>
<dbReference type="SMART" id="SM00220">
    <property type="entry name" value="S_TKc"/>
    <property type="match status" value="1"/>
</dbReference>
<sequence>MSDDTRGFRPSENADDQLRSGRRGAPPRRVLAGRYEVLEEIGAGATAITFRGRDQRLNRYVAIKIMRRDHELDTNFVKRFEREARTAASVSHGNVVDVYDVGQEDGNLFIVMQYIDGDDLKRLIVRGGGLPVERAREITRQVLAGIGAIHAAGIVHRDIKPQNVLIGRDGIARVTDFGIAQVAEDVGLTTAGTTVGTAAYMAPEQAQGGQLTEATDIYAVGVMLYEMLTGKMPFEAPTPMGMMLAHIQQHPGPPSERVGDKAIPAELDAIVLQAMAKNPVDRFRTASAMSRALEGISTTSLRTTVLPRAKNEQRTRPIVDPASVVAGAEADAAVASWPSESPSAAAAGRPIQLAPNNARRAGAGLRGVLGGLIFLLSLAVAGVSGYYIYDLVEGRGGGADPATEESTAAPTEPDPTAMATSASTEDAPEPTNVPAIGATETVEPAEPTATEVPVRRPTRVPTSEPTAVPTDVPAVAPTAVPTTVPTDVPTEVPTAEPTVVPSVVVIEPESSTEPVQVIEPINGQDAADDGGSGDGDDGEQGGANQPPSGISGNSLQTANTVPSRTELTDSGDGGQAAGQPATLGIESKGWKGDGSKHDNDQDWVVVDPGGSATASFDIASVPAGESFAIEIDLAVTGAGQAPLTVFLNGQELGRYADTLPVLPEGGTASDLGTLRITLPTAPLQDGKNEITIVNGAEVGDSEGEDDDDSGNRGNRGRGNGQDAVVPDNTLLLAESVITLDLSE</sequence>
<evidence type="ECO:0000256" key="9">
    <source>
        <dbReference type="SAM" id="Phobius"/>
    </source>
</evidence>
<feature type="compositionally biased region" description="Polar residues" evidence="8">
    <location>
        <begin position="546"/>
        <end position="565"/>
    </location>
</feature>
<accession>A0A6J4U620</accession>
<dbReference type="InterPro" id="IPR000719">
    <property type="entry name" value="Prot_kinase_dom"/>
</dbReference>
<evidence type="ECO:0000313" key="11">
    <source>
        <dbReference type="EMBL" id="CAA9541369.1"/>
    </source>
</evidence>
<organism evidence="11">
    <name type="scientific">uncultured Thermomicrobiales bacterium</name>
    <dbReference type="NCBI Taxonomy" id="1645740"/>
    <lineage>
        <taxon>Bacteria</taxon>
        <taxon>Pseudomonadati</taxon>
        <taxon>Thermomicrobiota</taxon>
        <taxon>Thermomicrobia</taxon>
        <taxon>Thermomicrobiales</taxon>
        <taxon>environmental samples</taxon>
    </lineage>
</organism>
<reference evidence="11" key="1">
    <citation type="submission" date="2020-02" db="EMBL/GenBank/DDBJ databases">
        <authorList>
            <person name="Meier V. D."/>
        </authorList>
    </citation>
    <scope>NUCLEOTIDE SEQUENCE</scope>
    <source>
        <strain evidence="11">AVDCRST_MAG43</strain>
    </source>
</reference>
<proteinExistence type="predicted"/>
<evidence type="ECO:0000256" key="1">
    <source>
        <dbReference type="ARBA" id="ARBA00012513"/>
    </source>
</evidence>
<dbReference type="CDD" id="cd14014">
    <property type="entry name" value="STKc_PknB_like"/>
    <property type="match status" value="1"/>
</dbReference>
<feature type="region of interest" description="Disordered" evidence="8">
    <location>
        <begin position="397"/>
        <end position="430"/>
    </location>
</feature>
<feature type="region of interest" description="Disordered" evidence="8">
    <location>
        <begin position="510"/>
        <end position="601"/>
    </location>
</feature>
<dbReference type="SUPFAM" id="SSF56112">
    <property type="entry name" value="Protein kinase-like (PK-like)"/>
    <property type="match status" value="1"/>
</dbReference>
<feature type="region of interest" description="Disordered" evidence="8">
    <location>
        <begin position="695"/>
        <end position="725"/>
    </location>
</feature>
<evidence type="ECO:0000256" key="2">
    <source>
        <dbReference type="ARBA" id="ARBA00022527"/>
    </source>
</evidence>
<keyword evidence="2 11" id="KW-0723">Serine/threonine-protein kinase</keyword>
<dbReference type="PROSITE" id="PS50011">
    <property type="entry name" value="PROTEIN_KINASE_DOM"/>
    <property type="match status" value="1"/>
</dbReference>
<dbReference type="GO" id="GO:0004674">
    <property type="term" value="F:protein serine/threonine kinase activity"/>
    <property type="evidence" value="ECO:0007669"/>
    <property type="project" value="UniProtKB-KW"/>
</dbReference>
<dbReference type="EC" id="2.7.11.1" evidence="1"/>
<keyword evidence="9" id="KW-0812">Transmembrane</keyword>
<evidence type="ECO:0000259" key="10">
    <source>
        <dbReference type="PROSITE" id="PS50011"/>
    </source>
</evidence>
<feature type="domain" description="Protein kinase" evidence="10">
    <location>
        <begin position="35"/>
        <end position="296"/>
    </location>
</feature>
<feature type="compositionally biased region" description="Basic and acidic residues" evidence="8">
    <location>
        <begin position="588"/>
        <end position="600"/>
    </location>
</feature>
<evidence type="ECO:0000256" key="8">
    <source>
        <dbReference type="SAM" id="MobiDB-lite"/>
    </source>
</evidence>
<name>A0A6J4U620_9BACT</name>
<dbReference type="PROSITE" id="PS00107">
    <property type="entry name" value="PROTEIN_KINASE_ATP"/>
    <property type="match status" value="1"/>
</dbReference>
<keyword evidence="5 11" id="KW-0418">Kinase</keyword>
<evidence type="ECO:0000256" key="4">
    <source>
        <dbReference type="ARBA" id="ARBA00022741"/>
    </source>
</evidence>
<dbReference type="Gene3D" id="3.30.200.20">
    <property type="entry name" value="Phosphorylase Kinase, domain 1"/>
    <property type="match status" value="1"/>
</dbReference>
<dbReference type="Gene3D" id="1.10.510.10">
    <property type="entry name" value="Transferase(Phosphotransferase) domain 1"/>
    <property type="match status" value="1"/>
</dbReference>
<dbReference type="FunFam" id="1.10.510.10:FF:000021">
    <property type="entry name" value="Serine/threonine protein kinase"/>
    <property type="match status" value="1"/>
</dbReference>
<dbReference type="InterPro" id="IPR011009">
    <property type="entry name" value="Kinase-like_dom_sf"/>
</dbReference>
<dbReference type="AlphaFoldDB" id="A0A6J4U620"/>
<evidence type="ECO:0000256" key="3">
    <source>
        <dbReference type="ARBA" id="ARBA00022679"/>
    </source>
</evidence>
<keyword evidence="9" id="KW-0472">Membrane</keyword>
<keyword evidence="3" id="KW-0808">Transferase</keyword>
<dbReference type="PROSITE" id="PS00108">
    <property type="entry name" value="PROTEIN_KINASE_ST"/>
    <property type="match status" value="1"/>
</dbReference>
<feature type="region of interest" description="Disordered" evidence="8">
    <location>
        <begin position="1"/>
        <end position="26"/>
    </location>
</feature>
<dbReference type="PANTHER" id="PTHR43289:SF34">
    <property type="entry name" value="SERINE_THREONINE-PROTEIN KINASE YBDM-RELATED"/>
    <property type="match status" value="1"/>
</dbReference>